<dbReference type="GeneID" id="34860084"/>
<dbReference type="VEuPathDB" id="PlasmoDB:PYYM_0017600"/>
<dbReference type="RefSeq" id="XP_022813470.1">
    <property type="nucleotide sequence ID" value="XM_022956978.1"/>
</dbReference>
<evidence type="ECO:0000256" key="1">
    <source>
        <dbReference type="SAM" id="MobiDB-lite"/>
    </source>
</evidence>
<dbReference type="NCBIfam" id="TIGR01601">
    <property type="entry name" value="PYST-C1"/>
    <property type="match status" value="1"/>
</dbReference>
<evidence type="ECO:0000313" key="5">
    <source>
        <dbReference type="Proteomes" id="UP000072874"/>
    </source>
</evidence>
<proteinExistence type="predicted"/>
<feature type="region of interest" description="Disordered" evidence="1">
    <location>
        <begin position="38"/>
        <end position="58"/>
    </location>
</feature>
<dbReference type="NCBIfam" id="TIGR01604">
    <property type="entry name" value="PYST-C2"/>
    <property type="match status" value="1"/>
</dbReference>
<keyword evidence="2" id="KW-0732">Signal</keyword>
<organism evidence="4 5">
    <name type="scientific">Plasmodium yoelii</name>
    <dbReference type="NCBI Taxonomy" id="5861"/>
    <lineage>
        <taxon>Eukaryota</taxon>
        <taxon>Sar</taxon>
        <taxon>Alveolata</taxon>
        <taxon>Apicomplexa</taxon>
        <taxon>Aconoidasida</taxon>
        <taxon>Haemosporida</taxon>
        <taxon>Plasmodiidae</taxon>
        <taxon>Plasmodium</taxon>
        <taxon>Plasmodium (Vinckeia)</taxon>
    </lineage>
</organism>
<gene>
    <name evidence="4" type="ORF">PY17X_1302800</name>
</gene>
<name>A0A4V6MB47_PLAYE</name>
<dbReference type="AlphaFoldDB" id="A0A4V6MB47"/>
<evidence type="ECO:0000256" key="2">
    <source>
        <dbReference type="SAM" id="SignalP"/>
    </source>
</evidence>
<dbReference type="VEuPathDB" id="PlasmoDB:Py17XNL_001302899"/>
<dbReference type="InterPro" id="IPR006491">
    <property type="entry name" value="PYST_C2"/>
</dbReference>
<evidence type="ECO:0000313" key="4">
    <source>
        <dbReference type="EMBL" id="VTZ80408.1"/>
    </source>
</evidence>
<accession>A0A4V6MB47</accession>
<sequence length="166" mass="19146">MNKRIFSLVCMALYALLAVPTHCSEQKIYDVRNKSIRGTKDRSKNNETQLKNNNPKDDEDDIGSNCFGICKKNKKIKHIASNVPVTLPYNKIVVTYSNNESLPTATMRMGQIQREFVPRDQKHLEDILKLQKMFEELYSNNNESLPKEPLNISKGMNDVFAKTYIF</sequence>
<dbReference type="Pfam" id="PF09690">
    <property type="entry name" value="PYST-C1"/>
    <property type="match status" value="1"/>
</dbReference>
<feature type="signal peptide" evidence="2">
    <location>
        <begin position="1"/>
        <end position="23"/>
    </location>
</feature>
<dbReference type="EMBL" id="LM993667">
    <property type="protein sequence ID" value="VTZ80408.1"/>
    <property type="molecule type" value="Genomic_DNA"/>
</dbReference>
<reference evidence="4 5" key="1">
    <citation type="journal article" date="2014" name="BMC Biol.">
        <title>A comprehensive evaluation of rodent malaria parasite genomes and gene expression.</title>
        <authorList>
            <person name="Otto T.D."/>
            <person name="Bohme U."/>
            <person name="Jackson A.P."/>
            <person name="Hunt M."/>
            <person name="Franke-Fayard B."/>
            <person name="Hoeijmakers W.A."/>
            <person name="Religa A.A."/>
            <person name="Robertson L."/>
            <person name="Sanders M."/>
            <person name="Ogun S.A."/>
            <person name="Cunningham D."/>
            <person name="Erhart A."/>
            <person name="Billker O."/>
            <person name="Khan S.M."/>
            <person name="Stunnenberg H.G."/>
            <person name="Langhorne J."/>
            <person name="Holder A.A."/>
            <person name="Waters A.P."/>
            <person name="Newbold C.I."/>
            <person name="Pain A."/>
            <person name="Berriman M."/>
            <person name="Janse C.J."/>
        </authorList>
    </citation>
    <scope>NUCLEOTIDE SEQUENCE [LARGE SCALE GENOMIC DNA]</scope>
    <source>
        <strain evidence="4 5">17X</strain>
    </source>
</reference>
<evidence type="ECO:0000259" key="3">
    <source>
        <dbReference type="Pfam" id="PF09690"/>
    </source>
</evidence>
<dbReference type="VEuPathDB" id="PlasmoDB:PY07458"/>
<feature type="domain" description="PYST-C1-like N-terminal" evidence="3">
    <location>
        <begin position="27"/>
        <end position="77"/>
    </location>
</feature>
<dbReference type="VEuPathDB" id="PlasmoDB:PY17X_1302800"/>
<protein>
    <submittedName>
        <fullName evidence="4">Fam-c protein</fullName>
    </submittedName>
</protein>
<feature type="chain" id="PRO_5020256629" evidence="2">
    <location>
        <begin position="24"/>
        <end position="166"/>
    </location>
</feature>
<dbReference type="KEGG" id="pyo:PY17X_1302800"/>
<dbReference type="Proteomes" id="UP000072874">
    <property type="component" value="Chromosome 13"/>
</dbReference>
<dbReference type="InterPro" id="IPR006488">
    <property type="entry name" value="PYST-C1_N"/>
</dbReference>